<dbReference type="AlphaFoldDB" id="A0AAW2PZU9"/>
<evidence type="ECO:0000313" key="2">
    <source>
        <dbReference type="EMBL" id="KAL0360983.1"/>
    </source>
</evidence>
<protein>
    <recommendedName>
        <fullName evidence="1">Retrotransposon gag domain-containing protein</fullName>
    </recommendedName>
</protein>
<comment type="caution">
    <text evidence="2">The sequence shown here is derived from an EMBL/GenBank/DDBJ whole genome shotgun (WGS) entry which is preliminary data.</text>
</comment>
<reference evidence="2" key="2">
    <citation type="journal article" date="2024" name="Plant">
        <title>Genomic evolution and insights into agronomic trait innovations of Sesamum species.</title>
        <authorList>
            <person name="Miao H."/>
            <person name="Wang L."/>
            <person name="Qu L."/>
            <person name="Liu H."/>
            <person name="Sun Y."/>
            <person name="Le M."/>
            <person name="Wang Q."/>
            <person name="Wei S."/>
            <person name="Zheng Y."/>
            <person name="Lin W."/>
            <person name="Duan Y."/>
            <person name="Cao H."/>
            <person name="Xiong S."/>
            <person name="Wang X."/>
            <person name="Wei L."/>
            <person name="Li C."/>
            <person name="Ma Q."/>
            <person name="Ju M."/>
            <person name="Zhao R."/>
            <person name="Li G."/>
            <person name="Mu C."/>
            <person name="Tian Q."/>
            <person name="Mei H."/>
            <person name="Zhang T."/>
            <person name="Gao T."/>
            <person name="Zhang H."/>
        </authorList>
    </citation>
    <scope>NUCLEOTIDE SEQUENCE</scope>
    <source>
        <strain evidence="2">G02</strain>
    </source>
</reference>
<feature type="domain" description="Retrotransposon gag" evidence="1">
    <location>
        <begin position="66"/>
        <end position="155"/>
    </location>
</feature>
<dbReference type="EMBL" id="JACGWJ010000016">
    <property type="protein sequence ID" value="KAL0360983.1"/>
    <property type="molecule type" value="Genomic_DNA"/>
</dbReference>
<dbReference type="PANTHER" id="PTHR33223:SF10">
    <property type="entry name" value="AMINOTRANSFERASE-LIKE PLANT MOBILE DOMAIN-CONTAINING PROTEIN"/>
    <property type="match status" value="1"/>
</dbReference>
<organism evidence="2">
    <name type="scientific">Sesamum radiatum</name>
    <name type="common">Black benniseed</name>
    <dbReference type="NCBI Taxonomy" id="300843"/>
    <lineage>
        <taxon>Eukaryota</taxon>
        <taxon>Viridiplantae</taxon>
        <taxon>Streptophyta</taxon>
        <taxon>Embryophyta</taxon>
        <taxon>Tracheophyta</taxon>
        <taxon>Spermatophyta</taxon>
        <taxon>Magnoliopsida</taxon>
        <taxon>eudicotyledons</taxon>
        <taxon>Gunneridae</taxon>
        <taxon>Pentapetalae</taxon>
        <taxon>asterids</taxon>
        <taxon>lamiids</taxon>
        <taxon>Lamiales</taxon>
        <taxon>Pedaliaceae</taxon>
        <taxon>Sesamum</taxon>
    </lineage>
</organism>
<accession>A0AAW2PZU9</accession>
<evidence type="ECO:0000259" key="1">
    <source>
        <dbReference type="Pfam" id="PF03732"/>
    </source>
</evidence>
<name>A0AAW2PZU9_SESRA</name>
<dbReference type="PANTHER" id="PTHR33223">
    <property type="entry name" value="CCHC-TYPE DOMAIN-CONTAINING PROTEIN"/>
    <property type="match status" value="1"/>
</dbReference>
<reference evidence="2" key="1">
    <citation type="submission" date="2020-06" db="EMBL/GenBank/DDBJ databases">
        <authorList>
            <person name="Li T."/>
            <person name="Hu X."/>
            <person name="Zhang T."/>
            <person name="Song X."/>
            <person name="Zhang H."/>
            <person name="Dai N."/>
            <person name="Sheng W."/>
            <person name="Hou X."/>
            <person name="Wei L."/>
        </authorList>
    </citation>
    <scope>NUCLEOTIDE SEQUENCE</scope>
    <source>
        <strain evidence="2">G02</strain>
        <tissue evidence="2">Leaf</tissue>
    </source>
</reference>
<gene>
    <name evidence="2" type="ORF">Sradi_3782800</name>
</gene>
<proteinExistence type="predicted"/>
<dbReference type="Pfam" id="PF03732">
    <property type="entry name" value="Retrotrans_gag"/>
    <property type="match status" value="1"/>
</dbReference>
<dbReference type="InterPro" id="IPR005162">
    <property type="entry name" value="Retrotrans_gag_dom"/>
</dbReference>
<sequence>MEPKAVGPFRGSPFSEEILKGPMESSRIPHLSNYTGERRNLRDHVDQFVAAMDLACTNEATMCRAFRTTLTGRAQTWFTQQPPGSIGSFEQLASDFMHRFASNKRLPQNSSHLFAIVQEEGEPLKTYIQRFSNEILDIPNISPELLSSIMAQGLRNGGLADSLVGEPAVSWDDLLAKAERFILIEESRRIKNVHRRKIFRENPGKTLVKRKREEECKRKPDYYTPLRVTG</sequence>